<organism evidence="2 3">
    <name type="scientific">Capronia epimyces CBS 606.96</name>
    <dbReference type="NCBI Taxonomy" id="1182542"/>
    <lineage>
        <taxon>Eukaryota</taxon>
        <taxon>Fungi</taxon>
        <taxon>Dikarya</taxon>
        <taxon>Ascomycota</taxon>
        <taxon>Pezizomycotina</taxon>
        <taxon>Eurotiomycetes</taxon>
        <taxon>Chaetothyriomycetidae</taxon>
        <taxon>Chaetothyriales</taxon>
        <taxon>Herpotrichiellaceae</taxon>
        <taxon>Capronia</taxon>
    </lineage>
</organism>
<feature type="compositionally biased region" description="Basic and acidic residues" evidence="1">
    <location>
        <begin position="303"/>
        <end position="314"/>
    </location>
</feature>
<evidence type="ECO:0000313" key="2">
    <source>
        <dbReference type="EMBL" id="EXJ82485.1"/>
    </source>
</evidence>
<evidence type="ECO:0000313" key="3">
    <source>
        <dbReference type="Proteomes" id="UP000019478"/>
    </source>
</evidence>
<feature type="region of interest" description="Disordered" evidence="1">
    <location>
        <begin position="286"/>
        <end position="328"/>
    </location>
</feature>
<name>W9XYN5_9EURO</name>
<protein>
    <submittedName>
        <fullName evidence="2">Uncharacterized protein</fullName>
    </submittedName>
</protein>
<dbReference type="Proteomes" id="UP000019478">
    <property type="component" value="Unassembled WGS sequence"/>
</dbReference>
<gene>
    <name evidence="2" type="ORF">A1O3_06298</name>
</gene>
<dbReference type="GeneID" id="19170408"/>
<dbReference type="AlphaFoldDB" id="W9XYN5"/>
<reference evidence="2 3" key="1">
    <citation type="submission" date="2013-03" db="EMBL/GenBank/DDBJ databases">
        <title>The Genome Sequence of Capronia epimyces CBS 606.96.</title>
        <authorList>
            <consortium name="The Broad Institute Genomics Platform"/>
            <person name="Cuomo C."/>
            <person name="de Hoog S."/>
            <person name="Gorbushina A."/>
            <person name="Walker B."/>
            <person name="Young S.K."/>
            <person name="Zeng Q."/>
            <person name="Gargeya S."/>
            <person name="Fitzgerald M."/>
            <person name="Haas B."/>
            <person name="Abouelleil A."/>
            <person name="Allen A.W."/>
            <person name="Alvarado L."/>
            <person name="Arachchi H.M."/>
            <person name="Berlin A.M."/>
            <person name="Chapman S.B."/>
            <person name="Gainer-Dewar J."/>
            <person name="Goldberg J."/>
            <person name="Griggs A."/>
            <person name="Gujja S."/>
            <person name="Hansen M."/>
            <person name="Howarth C."/>
            <person name="Imamovic A."/>
            <person name="Ireland A."/>
            <person name="Larimer J."/>
            <person name="McCowan C."/>
            <person name="Murphy C."/>
            <person name="Pearson M."/>
            <person name="Poon T.W."/>
            <person name="Priest M."/>
            <person name="Roberts A."/>
            <person name="Saif S."/>
            <person name="Shea T."/>
            <person name="Sisk P."/>
            <person name="Sykes S."/>
            <person name="Wortman J."/>
            <person name="Nusbaum C."/>
            <person name="Birren B."/>
        </authorList>
    </citation>
    <scope>NUCLEOTIDE SEQUENCE [LARGE SCALE GENOMIC DNA]</scope>
    <source>
        <strain evidence="2 3">CBS 606.96</strain>
    </source>
</reference>
<feature type="compositionally biased region" description="Gly residues" evidence="1">
    <location>
        <begin position="318"/>
        <end position="328"/>
    </location>
</feature>
<sequence length="328" mass="37519">MTEAESVTKIVKPSASTNSPFLFQDLGVDILRKIIGHVFVLEGLGEQFMWPFYRQGMLAGYIRVGKGDEAVNDNVNLQLLRVNKLFRATGSQVFYGGRTFVFDDPILCSWWTTHIGTMNFSNIRSLTVRIDSGFPPVYLDIRSAIDLTFEEEWFGFFCWLKDRHQLDAIHIELCGWLNIHVIRVKRNPSTSPAELETEEKAEILHWRRKLQGKISKLRGLQYASIADNQNSTLTPTECDELCALMTQSRDTLPKSPDRRNMPLSEVLAQVRLNNQQHGAGNIMSVQEEVEQQEEERRRSRFMLAEEGRRKRDLEATQGSGGGEQEAPR</sequence>
<evidence type="ECO:0000256" key="1">
    <source>
        <dbReference type="SAM" id="MobiDB-lite"/>
    </source>
</evidence>
<accession>W9XYN5</accession>
<dbReference type="HOGENOM" id="CLU_046725_0_0_1"/>
<comment type="caution">
    <text evidence="2">The sequence shown here is derived from an EMBL/GenBank/DDBJ whole genome shotgun (WGS) entry which is preliminary data.</text>
</comment>
<dbReference type="OrthoDB" id="4161035at2759"/>
<proteinExistence type="predicted"/>
<keyword evidence="3" id="KW-1185">Reference proteome</keyword>
<dbReference type="EMBL" id="AMGY01000005">
    <property type="protein sequence ID" value="EXJ82485.1"/>
    <property type="molecule type" value="Genomic_DNA"/>
</dbReference>
<dbReference type="eggNOG" id="ENOG502T7J2">
    <property type="taxonomic scope" value="Eukaryota"/>
</dbReference>
<dbReference type="RefSeq" id="XP_007734608.1">
    <property type="nucleotide sequence ID" value="XM_007736418.1"/>
</dbReference>